<dbReference type="AlphaFoldDB" id="A0A951QFW5"/>
<protein>
    <submittedName>
        <fullName evidence="1">Heterocyst differentiation protein HetZ</fullName>
    </submittedName>
</protein>
<organism evidence="1 2">
    <name type="scientific">Drouetiella hepatica Uher 2000/2452</name>
    <dbReference type="NCBI Taxonomy" id="904376"/>
    <lineage>
        <taxon>Bacteria</taxon>
        <taxon>Bacillati</taxon>
        <taxon>Cyanobacteriota</taxon>
        <taxon>Cyanophyceae</taxon>
        <taxon>Oculatellales</taxon>
        <taxon>Oculatellaceae</taxon>
        <taxon>Drouetiella</taxon>
    </lineage>
</organism>
<name>A0A951QFW5_9CYAN</name>
<proteinExistence type="predicted"/>
<evidence type="ECO:0000313" key="1">
    <source>
        <dbReference type="EMBL" id="MBW4661111.1"/>
    </source>
</evidence>
<dbReference type="NCBIfam" id="NF037963">
    <property type="entry name" value="heterocyst_HetZ"/>
    <property type="match status" value="1"/>
</dbReference>
<sequence>MRQNRCWISHKGVQLPSALGSPTDRKAIADACVRLIAAIYHRGRLDGSVEAIFQLLFNELKQAARVSEQGSKDVAARITEEVSRICTESKRIQASGEVDTWSTALARHRLKQCLKYYQLGSHRGRVELHSTLSAVVYRYITPPQVQSSYQARLTLIEDFLQGFYIESLNAFRRECQMPATYRPRSLLELAEYMAFTERYGKRRIPLPGRRSQQLIILRAQTFSQQQPPEMMVDIEQAVEGYSGDSEHGRSNVSIPQVREQMMAQEPELPEDALRHTVISELMDYLEEREQKDCADYFALRLQDLPANEIEAILGLTARQRDYLQQRFKYHLIRFALSNRWELVHQWLEADLERNFGLTPQQWQSFQSKLNPTQSELLKLRQRNMTDAAIAQAIGCTPTQLQKHWTKLLEQAWEIRNNLVSGTGASIDE</sequence>
<dbReference type="Proteomes" id="UP000757435">
    <property type="component" value="Unassembled WGS sequence"/>
</dbReference>
<reference evidence="1" key="2">
    <citation type="journal article" date="2022" name="Microbiol. Resour. Announc.">
        <title>Metagenome Sequencing to Explore Phylogenomics of Terrestrial Cyanobacteria.</title>
        <authorList>
            <person name="Ward R.D."/>
            <person name="Stajich J.E."/>
            <person name="Johansen J.R."/>
            <person name="Huntemann M."/>
            <person name="Clum A."/>
            <person name="Foster B."/>
            <person name="Foster B."/>
            <person name="Roux S."/>
            <person name="Palaniappan K."/>
            <person name="Varghese N."/>
            <person name="Mukherjee S."/>
            <person name="Reddy T.B.K."/>
            <person name="Daum C."/>
            <person name="Copeland A."/>
            <person name="Chen I.A."/>
            <person name="Ivanova N.N."/>
            <person name="Kyrpides N.C."/>
            <person name="Shapiro N."/>
            <person name="Eloe-Fadrosh E.A."/>
            <person name="Pietrasiak N."/>
        </authorList>
    </citation>
    <scope>NUCLEOTIDE SEQUENCE</scope>
    <source>
        <strain evidence="1">UHER 2000/2452</strain>
    </source>
</reference>
<gene>
    <name evidence="1" type="primary">hetZ</name>
    <name evidence="1" type="ORF">KME15_20745</name>
</gene>
<accession>A0A951QFW5</accession>
<reference evidence="1" key="1">
    <citation type="submission" date="2021-05" db="EMBL/GenBank/DDBJ databases">
        <authorList>
            <person name="Pietrasiak N."/>
            <person name="Ward R."/>
            <person name="Stajich J.E."/>
            <person name="Kurbessoian T."/>
        </authorList>
    </citation>
    <scope>NUCLEOTIDE SEQUENCE</scope>
    <source>
        <strain evidence="1">UHER 2000/2452</strain>
    </source>
</reference>
<dbReference type="EMBL" id="JAHHHD010000030">
    <property type="protein sequence ID" value="MBW4661111.1"/>
    <property type="molecule type" value="Genomic_DNA"/>
</dbReference>
<comment type="caution">
    <text evidence="1">The sequence shown here is derived from an EMBL/GenBank/DDBJ whole genome shotgun (WGS) entry which is preliminary data.</text>
</comment>
<dbReference type="InterPro" id="IPR049778">
    <property type="entry name" value="HetZ-like"/>
</dbReference>
<evidence type="ECO:0000313" key="2">
    <source>
        <dbReference type="Proteomes" id="UP000757435"/>
    </source>
</evidence>